<dbReference type="Pfam" id="PF12296">
    <property type="entry name" value="HsbA"/>
    <property type="match status" value="1"/>
</dbReference>
<feature type="chain" id="PRO_5040197373" evidence="1">
    <location>
        <begin position="20"/>
        <end position="194"/>
    </location>
</feature>
<dbReference type="EMBL" id="MU157853">
    <property type="protein sequence ID" value="KAF9528389.1"/>
    <property type="molecule type" value="Genomic_DNA"/>
</dbReference>
<keyword evidence="1" id="KW-0732">Signal</keyword>
<name>A0A9P6EG55_9AGAR</name>
<sequence>MWFSSTFFLATSLVVSCLAADAQVNSEVSQINSDITYIGQTLTYLDGYIKRYDGSNATNLETMNIYNFLFEVLDDTQNAETSVRLRNATSDAPAFSASEAQLLSDTVDGLAPTFASVYSGLAEKKEQLKAVGLNGSPATLVSWYRQTLVSTKTSTGQLYDLIALLSPEPTKKHFTDISSTFASELDAAIAAYTE</sequence>
<accession>A0A9P6EG55</accession>
<dbReference type="Gene3D" id="1.20.1280.140">
    <property type="match status" value="1"/>
</dbReference>
<dbReference type="Proteomes" id="UP000807306">
    <property type="component" value="Unassembled WGS sequence"/>
</dbReference>
<proteinExistence type="predicted"/>
<keyword evidence="3" id="KW-1185">Reference proteome</keyword>
<evidence type="ECO:0000313" key="3">
    <source>
        <dbReference type="Proteomes" id="UP000807306"/>
    </source>
</evidence>
<comment type="caution">
    <text evidence="2">The sequence shown here is derived from an EMBL/GenBank/DDBJ whole genome shotgun (WGS) entry which is preliminary data.</text>
</comment>
<dbReference type="InterPro" id="IPR021054">
    <property type="entry name" value="Cell_wall_mannoprotein_1"/>
</dbReference>
<evidence type="ECO:0000256" key="1">
    <source>
        <dbReference type="SAM" id="SignalP"/>
    </source>
</evidence>
<feature type="signal peptide" evidence="1">
    <location>
        <begin position="1"/>
        <end position="19"/>
    </location>
</feature>
<evidence type="ECO:0000313" key="2">
    <source>
        <dbReference type="EMBL" id="KAF9528389.1"/>
    </source>
</evidence>
<dbReference type="AlphaFoldDB" id="A0A9P6EG55"/>
<protein>
    <submittedName>
        <fullName evidence="2">Uncharacterized protein</fullName>
    </submittedName>
</protein>
<reference evidence="2" key="1">
    <citation type="submission" date="2020-11" db="EMBL/GenBank/DDBJ databases">
        <authorList>
            <consortium name="DOE Joint Genome Institute"/>
            <person name="Ahrendt S."/>
            <person name="Riley R."/>
            <person name="Andreopoulos W."/>
            <person name="Labutti K."/>
            <person name="Pangilinan J."/>
            <person name="Ruiz-Duenas F.J."/>
            <person name="Barrasa J.M."/>
            <person name="Sanchez-Garcia M."/>
            <person name="Camarero S."/>
            <person name="Miyauchi S."/>
            <person name="Serrano A."/>
            <person name="Linde D."/>
            <person name="Babiker R."/>
            <person name="Drula E."/>
            <person name="Ayuso-Fernandez I."/>
            <person name="Pacheco R."/>
            <person name="Padilla G."/>
            <person name="Ferreira P."/>
            <person name="Barriuso J."/>
            <person name="Kellner H."/>
            <person name="Castanera R."/>
            <person name="Alfaro M."/>
            <person name="Ramirez L."/>
            <person name="Pisabarro A.G."/>
            <person name="Kuo A."/>
            <person name="Tritt A."/>
            <person name="Lipzen A."/>
            <person name="He G."/>
            <person name="Yan M."/>
            <person name="Ng V."/>
            <person name="Cullen D."/>
            <person name="Martin F."/>
            <person name="Rosso M.-N."/>
            <person name="Henrissat B."/>
            <person name="Hibbett D."/>
            <person name="Martinez A.T."/>
            <person name="Grigoriev I.V."/>
        </authorList>
    </citation>
    <scope>NUCLEOTIDE SEQUENCE</scope>
    <source>
        <strain evidence="2">CBS 506.95</strain>
    </source>
</reference>
<organism evidence="2 3">
    <name type="scientific">Crepidotus variabilis</name>
    <dbReference type="NCBI Taxonomy" id="179855"/>
    <lineage>
        <taxon>Eukaryota</taxon>
        <taxon>Fungi</taxon>
        <taxon>Dikarya</taxon>
        <taxon>Basidiomycota</taxon>
        <taxon>Agaricomycotina</taxon>
        <taxon>Agaricomycetes</taxon>
        <taxon>Agaricomycetidae</taxon>
        <taxon>Agaricales</taxon>
        <taxon>Agaricineae</taxon>
        <taxon>Crepidotaceae</taxon>
        <taxon>Crepidotus</taxon>
    </lineage>
</organism>
<gene>
    <name evidence="2" type="ORF">CPB83DRAFT_894425</name>
</gene>